<evidence type="ECO:0000313" key="3">
    <source>
        <dbReference type="Proteomes" id="UP000410984"/>
    </source>
</evidence>
<evidence type="ECO:0000259" key="1">
    <source>
        <dbReference type="Pfam" id="PF12728"/>
    </source>
</evidence>
<dbReference type="EMBL" id="CABFPH010000127">
    <property type="protein sequence ID" value="VUD74467.1"/>
    <property type="molecule type" value="Genomic_DNA"/>
</dbReference>
<dbReference type="OrthoDB" id="7867776at2"/>
<dbReference type="InterPro" id="IPR010093">
    <property type="entry name" value="SinI_DNA-bd"/>
</dbReference>
<dbReference type="InterPro" id="IPR041657">
    <property type="entry name" value="HTH_17"/>
</dbReference>
<accession>A0A509EJB4</accession>
<dbReference type="GO" id="GO:0003677">
    <property type="term" value="F:DNA binding"/>
    <property type="evidence" value="ECO:0007669"/>
    <property type="project" value="InterPro"/>
</dbReference>
<protein>
    <recommendedName>
        <fullName evidence="1">Helix-turn-helix domain-containing protein</fullName>
    </recommendedName>
</protein>
<dbReference type="NCBIfam" id="TIGR01764">
    <property type="entry name" value="excise"/>
    <property type="match status" value="1"/>
</dbReference>
<dbReference type="RefSeq" id="WP_142585767.1">
    <property type="nucleotide sequence ID" value="NZ_CABFPH010000127.1"/>
</dbReference>
<proteinExistence type="predicted"/>
<organism evidence="2 3">
    <name type="scientific">Methylobacterium symbioticum</name>
    <dbReference type="NCBI Taxonomy" id="2584084"/>
    <lineage>
        <taxon>Bacteria</taxon>
        <taxon>Pseudomonadati</taxon>
        <taxon>Pseudomonadota</taxon>
        <taxon>Alphaproteobacteria</taxon>
        <taxon>Hyphomicrobiales</taxon>
        <taxon>Methylobacteriaceae</taxon>
        <taxon>Methylobacterium</taxon>
    </lineage>
</organism>
<dbReference type="Gene3D" id="1.10.238.160">
    <property type="match status" value="1"/>
</dbReference>
<gene>
    <name evidence="2" type="ORF">MET9862_05097</name>
</gene>
<keyword evidence="3" id="KW-1185">Reference proteome</keyword>
<feature type="domain" description="Helix-turn-helix" evidence="1">
    <location>
        <begin position="7"/>
        <end position="54"/>
    </location>
</feature>
<dbReference type="AlphaFoldDB" id="A0A509EJB4"/>
<dbReference type="Pfam" id="PF12728">
    <property type="entry name" value="HTH_17"/>
    <property type="match status" value="1"/>
</dbReference>
<sequence>MNTVLSYSVAEAVGASGVGRSFLYEQIKSGRLKARKLGRRTLILAEDLQSWLAALPTIKAGVQ</sequence>
<dbReference type="Proteomes" id="UP000410984">
    <property type="component" value="Unassembled WGS sequence"/>
</dbReference>
<name>A0A509EJB4_9HYPH</name>
<reference evidence="2 3" key="1">
    <citation type="submission" date="2019-06" db="EMBL/GenBank/DDBJ databases">
        <authorList>
            <person name="Rodrigo-Torres L."/>
            <person name="Arahal R. D."/>
            <person name="Lucena T."/>
        </authorList>
    </citation>
    <scope>NUCLEOTIDE SEQUENCE [LARGE SCALE GENOMIC DNA]</scope>
    <source>
        <strain evidence="2 3">SB0023/3</strain>
    </source>
</reference>
<evidence type="ECO:0000313" key="2">
    <source>
        <dbReference type="EMBL" id="VUD74467.1"/>
    </source>
</evidence>